<dbReference type="PANTHER" id="PTHR13696:SF96">
    <property type="entry name" value="COBQ_COBB_MIND_PARA NUCLEOTIDE BINDING DOMAIN-CONTAINING PROTEIN"/>
    <property type="match status" value="1"/>
</dbReference>
<name>A0A8J3WHC7_PLARO</name>
<sequence>MAINGTPLWLIAMLKGGIRKSTTAMMTAFDLAEKGEDVLVVDADHGTQGVTHWATLVYANGDELPFHVVQWSPRMGLLVPFIQLHQRETGAGRIIVDIGGEAPEVLRQAVLVADHVIAPVGAEKYELSRLAATDSIVKPTGVPMTVLLTRVPKAGVGRAKEAREEVEEAGYRVSAVEIEQNREIYADVVGQLPKTTGAYSQLVDELRALEAAR</sequence>
<dbReference type="CDD" id="cd02042">
    <property type="entry name" value="ParAB_family"/>
    <property type="match status" value="1"/>
</dbReference>
<accession>A0A8J3WHC7</accession>
<dbReference type="EMBL" id="BOOI01000147">
    <property type="protein sequence ID" value="GIH89345.1"/>
    <property type="molecule type" value="Genomic_DNA"/>
</dbReference>
<dbReference type="PANTHER" id="PTHR13696">
    <property type="entry name" value="P-LOOP CONTAINING NUCLEOSIDE TRIPHOSPHATE HYDROLASE"/>
    <property type="match status" value="1"/>
</dbReference>
<dbReference type="Proteomes" id="UP000655044">
    <property type="component" value="Unassembled WGS sequence"/>
</dbReference>
<proteinExistence type="predicted"/>
<dbReference type="SUPFAM" id="SSF52540">
    <property type="entry name" value="P-loop containing nucleoside triphosphate hydrolases"/>
    <property type="match status" value="1"/>
</dbReference>
<dbReference type="Gene3D" id="3.40.50.300">
    <property type="entry name" value="P-loop containing nucleotide triphosphate hydrolases"/>
    <property type="match status" value="1"/>
</dbReference>
<keyword evidence="2" id="KW-1185">Reference proteome</keyword>
<evidence type="ECO:0000313" key="2">
    <source>
        <dbReference type="Proteomes" id="UP000655044"/>
    </source>
</evidence>
<gene>
    <name evidence="1" type="ORF">Pro02_77530</name>
</gene>
<dbReference type="InterPro" id="IPR050678">
    <property type="entry name" value="DNA_Partitioning_ATPase"/>
</dbReference>
<organism evidence="1 2">
    <name type="scientific">Planobispora rosea</name>
    <dbReference type="NCBI Taxonomy" id="35762"/>
    <lineage>
        <taxon>Bacteria</taxon>
        <taxon>Bacillati</taxon>
        <taxon>Actinomycetota</taxon>
        <taxon>Actinomycetes</taxon>
        <taxon>Streptosporangiales</taxon>
        <taxon>Streptosporangiaceae</taxon>
        <taxon>Planobispora</taxon>
    </lineage>
</organism>
<evidence type="ECO:0000313" key="1">
    <source>
        <dbReference type="EMBL" id="GIH89345.1"/>
    </source>
</evidence>
<dbReference type="AlphaFoldDB" id="A0A8J3WHC7"/>
<dbReference type="InterPro" id="IPR027417">
    <property type="entry name" value="P-loop_NTPase"/>
</dbReference>
<reference evidence="1" key="1">
    <citation type="submission" date="2021-01" db="EMBL/GenBank/DDBJ databases">
        <title>Whole genome shotgun sequence of Planobispora rosea NBRC 15558.</title>
        <authorList>
            <person name="Komaki H."/>
            <person name="Tamura T."/>
        </authorList>
    </citation>
    <scope>NUCLEOTIDE SEQUENCE</scope>
    <source>
        <strain evidence="1">NBRC 15558</strain>
    </source>
</reference>
<comment type="caution">
    <text evidence="1">The sequence shown here is derived from an EMBL/GenBank/DDBJ whole genome shotgun (WGS) entry which is preliminary data.</text>
</comment>
<protein>
    <submittedName>
        <fullName evidence="1">Uncharacterized protein</fullName>
    </submittedName>
</protein>